<name>A0A0E2HF14_9FIRM</name>
<dbReference type="InterPro" id="IPR049560">
    <property type="entry name" value="MeTrfase_RsmB-F_NOP2_cat"/>
</dbReference>
<dbReference type="CDD" id="cd02440">
    <property type="entry name" value="AdoMet_MTases"/>
    <property type="match status" value="1"/>
</dbReference>
<dbReference type="AlphaFoldDB" id="A0A0E2HF14"/>
<dbReference type="GO" id="GO:0008173">
    <property type="term" value="F:RNA methyltransferase activity"/>
    <property type="evidence" value="ECO:0007669"/>
    <property type="project" value="InterPro"/>
</dbReference>
<dbReference type="InterPro" id="IPR023267">
    <property type="entry name" value="RCMT"/>
</dbReference>
<keyword evidence="1" id="KW-0963">Cytoplasm</keyword>
<dbReference type="Gene3D" id="3.40.50.150">
    <property type="entry name" value="Vaccinia Virus protein VP39"/>
    <property type="match status" value="1"/>
</dbReference>
<sequence length="528" mass="58978">MLYHGCGSSFILCAAGRQNINKDGKQDSMTDLPVRFEERMRALLGEEYPAFAASYDKERVQGLRFNSLKFPDGRGDAAGSGKDGKDKGTWEDTGAAEAAERVRQETGFTLERIPWVKEGYYYSGDNRPGKHPYHEAGLYYIQEPSAMAVVELLDPGPGERVLDLCAAPGGKSSHIASRMKGTGFLLSNEIHPARARILSQNMERMGVRNAVVSNEDAQSLAGIFGRFFHKIVVDAPCSGEGMFRKDEEARSQWSEEHVKMCAARQGEILDHAAAMLAPGGRMVYSTCTFAPEENEGTVLAFLRRHPEFRVEQMPAYPGFTKGKPQWAGPEAEGWGLERTLRIMPHILEGEGHFMAVLRKEGDPENAAKTGRRDRLYLDSRKRKEAFRDYEPFIRDTLTEPGTFLERKEYVLFGEQLYLMPADMPDMKGLKILRPGLHLGTLKKNRFEPSHALALALRKEEAQCSWELSPSGDSVIRYLKGEALSEEAGIFKGRPKGWVLVCTGGFSLGWAKYAGGMLKNHYPKGLRRN</sequence>
<protein>
    <submittedName>
        <fullName evidence="9">RNA methylase</fullName>
    </submittedName>
</protein>
<evidence type="ECO:0000256" key="2">
    <source>
        <dbReference type="ARBA" id="ARBA00022603"/>
    </source>
</evidence>
<dbReference type="HOGENOM" id="CLU_005316_6_1_9"/>
<dbReference type="InterPro" id="IPR031341">
    <property type="entry name" value="Methyltr_RsmF_N"/>
</dbReference>
<dbReference type="SUPFAM" id="SSF53335">
    <property type="entry name" value="S-adenosyl-L-methionine-dependent methyltransferases"/>
    <property type="match status" value="1"/>
</dbReference>
<dbReference type="PRINTS" id="PR02008">
    <property type="entry name" value="RCMTFAMILY"/>
</dbReference>
<dbReference type="PANTHER" id="PTHR22807">
    <property type="entry name" value="NOP2 YEAST -RELATED NOL1/NOP2/FMU SUN DOMAIN-CONTAINING"/>
    <property type="match status" value="1"/>
</dbReference>
<evidence type="ECO:0000256" key="6">
    <source>
        <dbReference type="PROSITE-ProRule" id="PRU01023"/>
    </source>
</evidence>
<accession>A0A0E2HF14</accession>
<dbReference type="Pfam" id="PF17125">
    <property type="entry name" value="Methyltr_RsmF_N"/>
    <property type="match status" value="1"/>
</dbReference>
<proteinExistence type="inferred from homology"/>
<dbReference type="InterPro" id="IPR001678">
    <property type="entry name" value="MeTrfase_RsmB-F_NOP2_dom"/>
</dbReference>
<feature type="region of interest" description="Disordered" evidence="7">
    <location>
        <begin position="74"/>
        <end position="101"/>
    </location>
</feature>
<dbReference type="CDD" id="cd21147">
    <property type="entry name" value="RsmF_methylt_CTD1"/>
    <property type="match status" value="1"/>
</dbReference>
<dbReference type="Gene3D" id="2.30.130.60">
    <property type="match status" value="1"/>
</dbReference>
<feature type="binding site" evidence="6">
    <location>
        <begin position="165"/>
        <end position="171"/>
    </location>
    <ligand>
        <name>S-adenosyl-L-methionine</name>
        <dbReference type="ChEBI" id="CHEBI:59789"/>
    </ligand>
</feature>
<dbReference type="PROSITE" id="PS51686">
    <property type="entry name" value="SAM_MT_RSMB_NOP"/>
    <property type="match status" value="1"/>
</dbReference>
<feature type="binding site" evidence="6">
    <location>
        <position position="189"/>
    </location>
    <ligand>
        <name>S-adenosyl-L-methionine</name>
        <dbReference type="ChEBI" id="CHEBI:59789"/>
    </ligand>
</feature>
<reference evidence="9 10" key="1">
    <citation type="submission" date="2013-01" db="EMBL/GenBank/DDBJ databases">
        <title>The Genome Sequence of Clostridium clostridioforme 90A8.</title>
        <authorList>
            <consortium name="The Broad Institute Genome Sequencing Platform"/>
            <person name="Earl A."/>
            <person name="Ward D."/>
            <person name="Feldgarden M."/>
            <person name="Gevers D."/>
            <person name="Courvalin P."/>
            <person name="Lambert T."/>
            <person name="Walker B."/>
            <person name="Young S.K."/>
            <person name="Zeng Q."/>
            <person name="Gargeya S."/>
            <person name="Fitzgerald M."/>
            <person name="Haas B."/>
            <person name="Abouelleil A."/>
            <person name="Alvarado L."/>
            <person name="Arachchi H.M."/>
            <person name="Berlin A.M."/>
            <person name="Chapman S.B."/>
            <person name="Dewar J."/>
            <person name="Goldberg J."/>
            <person name="Griggs A."/>
            <person name="Gujja S."/>
            <person name="Hansen M."/>
            <person name="Howarth C."/>
            <person name="Imamovic A."/>
            <person name="Larimer J."/>
            <person name="McCowan C."/>
            <person name="Murphy C."/>
            <person name="Neiman D."/>
            <person name="Pearson M."/>
            <person name="Priest M."/>
            <person name="Roberts A."/>
            <person name="Saif S."/>
            <person name="Shea T."/>
            <person name="Sisk P."/>
            <person name="Sykes S."/>
            <person name="Wortman J."/>
            <person name="Nusbaum C."/>
            <person name="Birren B."/>
        </authorList>
    </citation>
    <scope>NUCLEOTIDE SEQUENCE [LARGE SCALE GENOMIC DNA]</scope>
    <source>
        <strain evidence="9 10">90A8</strain>
    </source>
</reference>
<evidence type="ECO:0000256" key="3">
    <source>
        <dbReference type="ARBA" id="ARBA00022679"/>
    </source>
</evidence>
<evidence type="ECO:0000313" key="10">
    <source>
        <dbReference type="Proteomes" id="UP000013085"/>
    </source>
</evidence>
<gene>
    <name evidence="9" type="ORF">HMPREF1090_00844</name>
</gene>
<dbReference type="PATRIC" id="fig|999408.3.peg.897"/>
<keyword evidence="2 6" id="KW-0489">Methyltransferase</keyword>
<comment type="caution">
    <text evidence="9">The sequence shown here is derived from an EMBL/GenBank/DDBJ whole genome shotgun (WGS) entry which is preliminary data.</text>
</comment>
<dbReference type="GO" id="GO:0003723">
    <property type="term" value="F:RNA binding"/>
    <property type="evidence" value="ECO:0007669"/>
    <property type="project" value="UniProtKB-UniRule"/>
</dbReference>
<feature type="domain" description="SAM-dependent MTase RsmB/NOP-type" evidence="8">
    <location>
        <begin position="51"/>
        <end position="360"/>
    </location>
</feature>
<dbReference type="PANTHER" id="PTHR22807:SF30">
    <property type="entry name" value="28S RRNA (CYTOSINE(4447)-C(5))-METHYLTRANSFERASE-RELATED"/>
    <property type="match status" value="1"/>
</dbReference>
<evidence type="ECO:0000256" key="1">
    <source>
        <dbReference type="ARBA" id="ARBA00022490"/>
    </source>
</evidence>
<dbReference type="Pfam" id="PF13636">
    <property type="entry name" value="Methyltranf_PUA"/>
    <property type="match status" value="1"/>
</dbReference>
<keyword evidence="3 6" id="KW-0808">Transferase</keyword>
<evidence type="ECO:0000259" key="8">
    <source>
        <dbReference type="PROSITE" id="PS51686"/>
    </source>
</evidence>
<dbReference type="GO" id="GO:0001510">
    <property type="term" value="P:RNA methylation"/>
    <property type="evidence" value="ECO:0007669"/>
    <property type="project" value="InterPro"/>
</dbReference>
<evidence type="ECO:0000313" key="9">
    <source>
        <dbReference type="EMBL" id="ENZ18972.1"/>
    </source>
</evidence>
<feature type="binding site" evidence="6">
    <location>
        <position position="216"/>
    </location>
    <ligand>
        <name>S-adenosyl-L-methionine</name>
        <dbReference type="ChEBI" id="CHEBI:59789"/>
    </ligand>
</feature>
<comment type="similarity">
    <text evidence="6">Belongs to the class I-like SAM-binding methyltransferase superfamily. RsmB/NOP family.</text>
</comment>
<keyword evidence="5 6" id="KW-0694">RNA-binding</keyword>
<dbReference type="InterPro" id="IPR027391">
    <property type="entry name" value="Nol1_Nop2_Fmu_2"/>
</dbReference>
<evidence type="ECO:0000256" key="5">
    <source>
        <dbReference type="ARBA" id="ARBA00022884"/>
    </source>
</evidence>
<dbReference type="Proteomes" id="UP000013085">
    <property type="component" value="Unassembled WGS sequence"/>
</dbReference>
<feature type="active site" description="Nucleophile" evidence="6">
    <location>
        <position position="287"/>
    </location>
</feature>
<dbReference type="InterPro" id="IPR029063">
    <property type="entry name" value="SAM-dependent_MTases_sf"/>
</dbReference>
<evidence type="ECO:0000256" key="4">
    <source>
        <dbReference type="ARBA" id="ARBA00022691"/>
    </source>
</evidence>
<dbReference type="Pfam" id="PF01189">
    <property type="entry name" value="Methyltr_RsmB-F"/>
    <property type="match status" value="1"/>
</dbReference>
<dbReference type="EMBL" id="AGYR01000006">
    <property type="protein sequence ID" value="ENZ18972.1"/>
    <property type="molecule type" value="Genomic_DNA"/>
</dbReference>
<organism evidence="9 10">
    <name type="scientific">[Clostridium] clostridioforme 90A8</name>
    <dbReference type="NCBI Taxonomy" id="999408"/>
    <lineage>
        <taxon>Bacteria</taxon>
        <taxon>Bacillati</taxon>
        <taxon>Bacillota</taxon>
        <taxon>Clostridia</taxon>
        <taxon>Lachnospirales</taxon>
        <taxon>Lachnospiraceae</taxon>
        <taxon>Enterocloster</taxon>
    </lineage>
</organism>
<evidence type="ECO:0000256" key="7">
    <source>
        <dbReference type="SAM" id="MobiDB-lite"/>
    </source>
</evidence>
<feature type="binding site" evidence="6">
    <location>
        <position position="234"/>
    </location>
    <ligand>
        <name>S-adenosyl-L-methionine</name>
        <dbReference type="ChEBI" id="CHEBI:59789"/>
    </ligand>
</feature>
<dbReference type="Gene3D" id="3.30.70.1170">
    <property type="entry name" value="Sun protein, domain 3"/>
    <property type="match status" value="1"/>
</dbReference>
<dbReference type="Pfam" id="PF17126">
    <property type="entry name" value="RsmF_methylt_CI"/>
    <property type="match status" value="1"/>
</dbReference>
<keyword evidence="4 6" id="KW-0949">S-adenosyl-L-methionine</keyword>
<dbReference type="InterPro" id="IPR031340">
    <property type="entry name" value="RsmF_methylt_CI"/>
</dbReference>